<feature type="compositionally biased region" description="Basic residues" evidence="1">
    <location>
        <begin position="1"/>
        <end position="12"/>
    </location>
</feature>
<accession>A0A8X7W8G6</accession>
<dbReference type="AlphaFoldDB" id="A0A8X7W8G6"/>
<name>A0A8X7W8G6_BRACI</name>
<evidence type="ECO:0000313" key="2">
    <source>
        <dbReference type="EMBL" id="KAG2325431.1"/>
    </source>
</evidence>
<dbReference type="EMBL" id="JAAMPC010000002">
    <property type="protein sequence ID" value="KAG2325431.1"/>
    <property type="molecule type" value="Genomic_DNA"/>
</dbReference>
<evidence type="ECO:0000313" key="3">
    <source>
        <dbReference type="Proteomes" id="UP000886595"/>
    </source>
</evidence>
<keyword evidence="3" id="KW-1185">Reference proteome</keyword>
<organism evidence="2 3">
    <name type="scientific">Brassica carinata</name>
    <name type="common">Ethiopian mustard</name>
    <name type="synonym">Abyssinian cabbage</name>
    <dbReference type="NCBI Taxonomy" id="52824"/>
    <lineage>
        <taxon>Eukaryota</taxon>
        <taxon>Viridiplantae</taxon>
        <taxon>Streptophyta</taxon>
        <taxon>Embryophyta</taxon>
        <taxon>Tracheophyta</taxon>
        <taxon>Spermatophyta</taxon>
        <taxon>Magnoliopsida</taxon>
        <taxon>eudicotyledons</taxon>
        <taxon>Gunneridae</taxon>
        <taxon>Pentapetalae</taxon>
        <taxon>rosids</taxon>
        <taxon>malvids</taxon>
        <taxon>Brassicales</taxon>
        <taxon>Brassicaceae</taxon>
        <taxon>Brassiceae</taxon>
        <taxon>Brassica</taxon>
    </lineage>
</organism>
<feature type="region of interest" description="Disordered" evidence="1">
    <location>
        <begin position="1"/>
        <end position="27"/>
    </location>
</feature>
<evidence type="ECO:0000256" key="1">
    <source>
        <dbReference type="SAM" id="MobiDB-lite"/>
    </source>
</evidence>
<reference evidence="2 3" key="1">
    <citation type="submission" date="2020-02" db="EMBL/GenBank/DDBJ databases">
        <authorList>
            <person name="Ma Q."/>
            <person name="Huang Y."/>
            <person name="Song X."/>
            <person name="Pei D."/>
        </authorList>
    </citation>
    <scope>NUCLEOTIDE SEQUENCE [LARGE SCALE GENOMIC DNA]</scope>
    <source>
        <strain evidence="2">Sxm20200214</strain>
        <tissue evidence="2">Leaf</tissue>
    </source>
</reference>
<proteinExistence type="predicted"/>
<dbReference type="Proteomes" id="UP000886595">
    <property type="component" value="Unassembled WGS sequence"/>
</dbReference>
<gene>
    <name evidence="2" type="ORF">Bca52824_008159</name>
</gene>
<sequence>MWGRRRRRRSLHLRQTPTASKSCYPRYHYSGVSMPANRTVTGVPSKLSHLGGSRGHITLEP</sequence>
<protein>
    <submittedName>
        <fullName evidence="2">Uncharacterized protein</fullName>
    </submittedName>
</protein>
<comment type="caution">
    <text evidence="2">The sequence shown here is derived from an EMBL/GenBank/DDBJ whole genome shotgun (WGS) entry which is preliminary data.</text>
</comment>